<dbReference type="GO" id="GO:0016787">
    <property type="term" value="F:hydrolase activity"/>
    <property type="evidence" value="ECO:0007669"/>
    <property type="project" value="InterPro"/>
</dbReference>
<protein>
    <submittedName>
        <fullName evidence="3">2,3-dihydroxybenzoate decarboxylase</fullName>
        <ecNumber evidence="3">4.1.1.46</ecNumber>
    </submittedName>
</protein>
<dbReference type="GO" id="GO:0019748">
    <property type="term" value="P:secondary metabolic process"/>
    <property type="evidence" value="ECO:0007669"/>
    <property type="project" value="TreeGrafter"/>
</dbReference>
<dbReference type="PANTHER" id="PTHR21240">
    <property type="entry name" value="2-AMINO-3-CARBOXYLMUCONATE-6-SEMIALDEHYDE DECARBOXYLASE"/>
    <property type="match status" value="1"/>
</dbReference>
<comment type="caution">
    <text evidence="3">The sequence shown here is derived from an EMBL/GenBank/DDBJ whole genome shotgun (WGS) entry which is preliminary data.</text>
</comment>
<dbReference type="Proteomes" id="UP000523007">
    <property type="component" value="Unassembled WGS sequence"/>
</dbReference>
<sequence length="358" mass="39567">MSTDENRPARDAGHLRIATEEAFAPPEVLEQYRRLLERGGGDTGFASLWGHYLHSSAERPVSVRRRLQDLGAERLADMEAAGVDHQVLALTSPGTQVFDAATAHSLAVLANDAAAQAVRDHPERFSALAAVAFQDPAKAVAELRRAVEELGLKGLILNSHIGGEYIDAPRFAPILEAAEALDVPIYLHPNTPSDRMIGPLRDAGLDGAIYGFGVETGMHLLRMITSGIFDRFPRLRVVVGHLGEALPFWLSRLDYMHAGQVASGRYEAVGPLELRPSEYLRRNVWFTTSGMAWIPGIMFVREVIGADRVLYAMDYPYQYVPEEVTEQERLPVTPEEKKAFFESLAVDLFDLRLPKPGD</sequence>
<dbReference type="PANTHER" id="PTHR21240:SF30">
    <property type="entry name" value="AMIDOHYDROLASE-RELATED DOMAIN-CONTAINING PROTEIN-RELATED"/>
    <property type="match status" value="1"/>
</dbReference>
<organism evidence="3 4">
    <name type="scientific">Lipingzhangella halophila</name>
    <dbReference type="NCBI Taxonomy" id="1783352"/>
    <lineage>
        <taxon>Bacteria</taxon>
        <taxon>Bacillati</taxon>
        <taxon>Actinomycetota</taxon>
        <taxon>Actinomycetes</taxon>
        <taxon>Streptosporangiales</taxon>
        <taxon>Nocardiopsidaceae</taxon>
        <taxon>Lipingzhangella</taxon>
    </lineage>
</organism>
<dbReference type="Pfam" id="PF04909">
    <property type="entry name" value="Amidohydro_2"/>
    <property type="match status" value="1"/>
</dbReference>
<dbReference type="AlphaFoldDB" id="A0A7W7RG29"/>
<keyword evidence="1 3" id="KW-0456">Lyase</keyword>
<evidence type="ECO:0000313" key="4">
    <source>
        <dbReference type="Proteomes" id="UP000523007"/>
    </source>
</evidence>
<name>A0A7W7RG29_9ACTN</name>
<dbReference type="GO" id="GO:0050150">
    <property type="term" value="F:o-pyrocatechuate decarboxylase activity"/>
    <property type="evidence" value="ECO:0007669"/>
    <property type="project" value="UniProtKB-EC"/>
</dbReference>
<keyword evidence="4" id="KW-1185">Reference proteome</keyword>
<reference evidence="3 4" key="1">
    <citation type="submission" date="2020-08" db="EMBL/GenBank/DDBJ databases">
        <title>Sequencing the genomes of 1000 actinobacteria strains.</title>
        <authorList>
            <person name="Klenk H.-P."/>
        </authorList>
    </citation>
    <scope>NUCLEOTIDE SEQUENCE [LARGE SCALE GENOMIC DNA]</scope>
    <source>
        <strain evidence="3 4">DSM 102030</strain>
    </source>
</reference>
<dbReference type="GO" id="GO:0005829">
    <property type="term" value="C:cytosol"/>
    <property type="evidence" value="ECO:0007669"/>
    <property type="project" value="TreeGrafter"/>
</dbReference>
<dbReference type="EC" id="4.1.1.46" evidence="3"/>
<proteinExistence type="predicted"/>
<feature type="domain" description="Amidohydrolase-related" evidence="2">
    <location>
        <begin position="70"/>
        <end position="350"/>
    </location>
</feature>
<dbReference type="InterPro" id="IPR032465">
    <property type="entry name" value="ACMSD"/>
</dbReference>
<evidence type="ECO:0000256" key="1">
    <source>
        <dbReference type="ARBA" id="ARBA00023239"/>
    </source>
</evidence>
<dbReference type="EMBL" id="JACHJT010000001">
    <property type="protein sequence ID" value="MBB4931338.1"/>
    <property type="molecule type" value="Genomic_DNA"/>
</dbReference>
<dbReference type="RefSeq" id="WP_184577383.1">
    <property type="nucleotide sequence ID" value="NZ_JACHJT010000001.1"/>
</dbReference>
<evidence type="ECO:0000259" key="2">
    <source>
        <dbReference type="Pfam" id="PF04909"/>
    </source>
</evidence>
<dbReference type="InterPro" id="IPR006680">
    <property type="entry name" value="Amidohydro-rel"/>
</dbReference>
<accession>A0A7W7RG29</accession>
<dbReference type="SUPFAM" id="SSF51556">
    <property type="entry name" value="Metallo-dependent hydrolases"/>
    <property type="match status" value="1"/>
</dbReference>
<evidence type="ECO:0000313" key="3">
    <source>
        <dbReference type="EMBL" id="MBB4931338.1"/>
    </source>
</evidence>
<dbReference type="Gene3D" id="3.20.20.140">
    <property type="entry name" value="Metal-dependent hydrolases"/>
    <property type="match status" value="1"/>
</dbReference>
<dbReference type="InterPro" id="IPR032466">
    <property type="entry name" value="Metal_Hydrolase"/>
</dbReference>
<gene>
    <name evidence="3" type="ORF">F4561_002158</name>
</gene>